<reference evidence="7 8" key="1">
    <citation type="journal article" date="2024" name="Front Chem Biol">
        <title>Unveiling the potential of Daldinia eschscholtzii MFLUCC 19-0629 through bioactivity and bioinformatics studies for enhanced sustainable agriculture production.</title>
        <authorList>
            <person name="Brooks S."/>
            <person name="Weaver J.A."/>
            <person name="Klomchit A."/>
            <person name="Alharthi S.A."/>
            <person name="Onlamun T."/>
            <person name="Nurani R."/>
            <person name="Vong T.K."/>
            <person name="Alberti F."/>
            <person name="Greco C."/>
        </authorList>
    </citation>
    <scope>NUCLEOTIDE SEQUENCE [LARGE SCALE GENOMIC DNA]</scope>
    <source>
        <strain evidence="7">MFLUCC 19-0629</strain>
    </source>
</reference>
<dbReference type="InterPro" id="IPR011050">
    <property type="entry name" value="Pectin_lyase_fold/virulence"/>
</dbReference>
<comment type="caution">
    <text evidence="7">The sequence shown here is derived from an EMBL/GenBank/DDBJ whole genome shotgun (WGS) entry which is preliminary data.</text>
</comment>
<evidence type="ECO:0000256" key="2">
    <source>
        <dbReference type="ARBA" id="ARBA00008891"/>
    </source>
</evidence>
<dbReference type="SUPFAM" id="SSF51126">
    <property type="entry name" value="Pectin lyase-like"/>
    <property type="match status" value="1"/>
</dbReference>
<dbReference type="EC" id="3.1.1.11" evidence="3"/>
<comment type="similarity">
    <text evidence="2">Belongs to the pectinesterase family.</text>
</comment>
<dbReference type="Proteomes" id="UP001369815">
    <property type="component" value="Unassembled WGS sequence"/>
</dbReference>
<gene>
    <name evidence="7" type="ORF">Daesc_002351</name>
</gene>
<keyword evidence="4" id="KW-0378">Hydrolase</keyword>
<evidence type="ECO:0000256" key="4">
    <source>
        <dbReference type="ARBA" id="ARBA00022801"/>
    </source>
</evidence>
<organism evidence="7 8">
    <name type="scientific">Daldinia eschscholtzii</name>
    <dbReference type="NCBI Taxonomy" id="292717"/>
    <lineage>
        <taxon>Eukaryota</taxon>
        <taxon>Fungi</taxon>
        <taxon>Dikarya</taxon>
        <taxon>Ascomycota</taxon>
        <taxon>Pezizomycotina</taxon>
        <taxon>Sordariomycetes</taxon>
        <taxon>Xylariomycetidae</taxon>
        <taxon>Xylariales</taxon>
        <taxon>Hypoxylaceae</taxon>
        <taxon>Daldinia</taxon>
    </lineage>
</organism>
<proteinExistence type="inferred from homology"/>
<protein>
    <recommendedName>
        <fullName evidence="3">pectinesterase</fullName>
        <ecNumber evidence="3">3.1.1.11</ecNumber>
    </recommendedName>
</protein>
<accession>A0AAX6MX22</accession>
<evidence type="ECO:0000256" key="3">
    <source>
        <dbReference type="ARBA" id="ARBA00013229"/>
    </source>
</evidence>
<evidence type="ECO:0000256" key="1">
    <source>
        <dbReference type="ARBA" id="ARBA00005184"/>
    </source>
</evidence>
<evidence type="ECO:0000313" key="7">
    <source>
        <dbReference type="EMBL" id="KAK6957066.1"/>
    </source>
</evidence>
<dbReference type="GO" id="GO:0042545">
    <property type="term" value="P:cell wall modification"/>
    <property type="evidence" value="ECO:0007669"/>
    <property type="project" value="InterPro"/>
</dbReference>
<dbReference type="AlphaFoldDB" id="A0AAX6MX22"/>
<evidence type="ECO:0000256" key="5">
    <source>
        <dbReference type="ARBA" id="ARBA00023085"/>
    </source>
</evidence>
<keyword evidence="5" id="KW-0063">Aspartyl esterase</keyword>
<dbReference type="PANTHER" id="PTHR31321:SF58">
    <property type="entry name" value="METHYLESTERASE, PUTATIVE-RELATED"/>
    <property type="match status" value="1"/>
</dbReference>
<feature type="domain" description="Pectinesterase catalytic" evidence="6">
    <location>
        <begin position="53"/>
        <end position="344"/>
    </location>
</feature>
<name>A0AAX6MX22_9PEZI</name>
<evidence type="ECO:0000259" key="6">
    <source>
        <dbReference type="Pfam" id="PF01095"/>
    </source>
</evidence>
<dbReference type="Gene3D" id="2.160.20.10">
    <property type="entry name" value="Single-stranded right-handed beta-helix, Pectin lyase-like"/>
    <property type="match status" value="1"/>
</dbReference>
<keyword evidence="8" id="KW-1185">Reference proteome</keyword>
<dbReference type="InterPro" id="IPR000070">
    <property type="entry name" value="Pectinesterase_cat"/>
</dbReference>
<dbReference type="InterPro" id="IPR012334">
    <property type="entry name" value="Pectin_lyas_fold"/>
</dbReference>
<dbReference type="EMBL" id="JBANMG010000002">
    <property type="protein sequence ID" value="KAK6957066.1"/>
    <property type="molecule type" value="Genomic_DNA"/>
</dbReference>
<dbReference type="GO" id="GO:0045490">
    <property type="term" value="P:pectin catabolic process"/>
    <property type="evidence" value="ECO:0007669"/>
    <property type="project" value="TreeGrafter"/>
</dbReference>
<evidence type="ECO:0000313" key="8">
    <source>
        <dbReference type="Proteomes" id="UP001369815"/>
    </source>
</evidence>
<dbReference type="GO" id="GO:0030599">
    <property type="term" value="F:pectinesterase activity"/>
    <property type="evidence" value="ECO:0007669"/>
    <property type="project" value="UniProtKB-EC"/>
</dbReference>
<comment type="pathway">
    <text evidence="1">Glycan metabolism; pectin degradation; 2-dehydro-3-deoxy-D-gluconate from pectin: step 1/5.</text>
</comment>
<sequence length="350" mass="37464">MLPEYNKDNSELDSKRFVAPAEDEDLAKNVNAFKPGATEPAAGDYIISQSPIEGKSVYANFNAAIAAIQKEPSNKVVTVFVYPGTYKEQIVFNRSGTTIFRGYTQDASSNAHNQVTVQNSHGVDTHADQSNSDSATLYSRASNTQLYNINLNNVFGKTKNFASLGFAIGNNGRAAFYGCQVTGNQDTFDTNAGTSVFAYNTLVEGSVDFIWGAGSAYFLNSTIVPNTKGGYIAAMKRASASTPGGLVFDQSTIAATADAAAGSVFLGRPYNQYSRVAYIKTYLDKSISPAGWSVWSKTDPRTDGVLLGEYQNYGPGAGTSARASFSRQLSKADVAQFQLASFFSSQGTAW</sequence>
<dbReference type="Pfam" id="PF01095">
    <property type="entry name" value="Pectinesterase"/>
    <property type="match status" value="1"/>
</dbReference>
<dbReference type="PANTHER" id="PTHR31321">
    <property type="entry name" value="ACYL-COA THIOESTER HYDROLASE YBHC-RELATED"/>
    <property type="match status" value="1"/>
</dbReference>